<dbReference type="InterPro" id="IPR046342">
    <property type="entry name" value="CBS_dom_sf"/>
</dbReference>
<evidence type="ECO:0000256" key="3">
    <source>
        <dbReference type="ARBA" id="ARBA00022475"/>
    </source>
</evidence>
<evidence type="ECO:0000256" key="6">
    <source>
        <dbReference type="ARBA" id="ARBA00022989"/>
    </source>
</evidence>
<name>A0A9E8FJ87_9GAMM</name>
<dbReference type="InterPro" id="IPR016169">
    <property type="entry name" value="FAD-bd_PCMH_sub2"/>
</dbReference>
<dbReference type="SUPFAM" id="SSF56176">
    <property type="entry name" value="FAD-binding/transporter-associated domain-like"/>
    <property type="match status" value="1"/>
</dbReference>
<keyword evidence="5" id="KW-0677">Repeat</keyword>
<proteinExistence type="inferred from homology"/>
<keyword evidence="7" id="KW-0129">CBS domain</keyword>
<dbReference type="Proteomes" id="UP000596074">
    <property type="component" value="Chromosome"/>
</dbReference>
<dbReference type="FunFam" id="3.10.580.10:FF:000002">
    <property type="entry name" value="Magnesium/cobalt efflux protein CorC"/>
    <property type="match status" value="1"/>
</dbReference>
<dbReference type="PANTHER" id="PTHR22777">
    <property type="entry name" value="HEMOLYSIN-RELATED"/>
    <property type="match status" value="1"/>
</dbReference>
<dbReference type="AlphaFoldDB" id="A0A9E8FJ87"/>
<evidence type="ECO:0000313" key="11">
    <source>
        <dbReference type="EMBL" id="QQD23657.1"/>
    </source>
</evidence>
<dbReference type="Pfam" id="PF01595">
    <property type="entry name" value="CNNM"/>
    <property type="match status" value="1"/>
</dbReference>
<dbReference type="PROSITE" id="PS51371">
    <property type="entry name" value="CBS"/>
    <property type="match status" value="2"/>
</dbReference>
<sequence length="428" mass="48183">MSDVPLSMLFGILIVLLLCSAFFSSSETGMMSLNRYRLRHLAKNKHKGAVRATKLLEKPDRLIGTILTGNNLVNFAAAALATIISQRLWPDNPDLAVFVNTILFTLVVLIFAEVTPKTLAAIRPERIAYPASRILLPVQTLLHPFVWFVGAIANGLLRLVRIDVHNNTPDNLSTEELRTIVREAGTMIPKRHQHMLISILDLEKMTVNDIMVPRNEVVGLDLDDDIAALTKRLRTTQHTRMPVYRGDINNVVGMLHTRNISRFLNAGELLKEHIEKICREPYFIPESTPLHTQLFNFQKNKRRIALVVDEYGDVQGICTLEDILEEIVGEFTTDVVAASSPDVHPQEDGSYVVDGAAYVRDVNKALKWNLPTDGPKTISGLIVEMMEHIPDSPACLRINQYRVEILQIKDNTVRAARVTIDPSFRYDE</sequence>
<dbReference type="EMBL" id="CP046056">
    <property type="protein sequence ID" value="QQD23657.1"/>
    <property type="molecule type" value="Genomic_DNA"/>
</dbReference>
<evidence type="ECO:0000313" key="12">
    <source>
        <dbReference type="Proteomes" id="UP000596074"/>
    </source>
</evidence>
<dbReference type="PROSITE" id="PS51846">
    <property type="entry name" value="CNNM"/>
    <property type="match status" value="1"/>
</dbReference>
<reference evidence="11 12" key="1">
    <citation type="submission" date="2019-11" db="EMBL/GenBank/DDBJ databases">
        <title>Venatorbacter sp. nov. a predator of Campylobacter and other Gram-negative bacteria.</title>
        <authorList>
            <person name="Saeedi A."/>
            <person name="Cummings N.J."/>
            <person name="Connerton I.F."/>
            <person name="Connerton P.L."/>
        </authorList>
    </citation>
    <scope>NUCLEOTIDE SEQUENCE [LARGE SCALE GENOMIC DNA]</scope>
    <source>
        <strain evidence="11">XL5</strain>
    </source>
</reference>
<dbReference type="GO" id="GO:0050660">
    <property type="term" value="F:flavin adenine dinucleotide binding"/>
    <property type="evidence" value="ECO:0007669"/>
    <property type="project" value="InterPro"/>
</dbReference>
<dbReference type="InterPro" id="IPR002550">
    <property type="entry name" value="CNNM"/>
</dbReference>
<comment type="subcellular location">
    <subcellularLocation>
        <location evidence="1">Cell membrane</location>
        <topology evidence="1">Multi-pass membrane protein</topology>
    </subcellularLocation>
</comment>
<dbReference type="Pfam" id="PF03471">
    <property type="entry name" value="CorC_HlyC"/>
    <property type="match status" value="1"/>
</dbReference>
<dbReference type="Gene3D" id="3.30.465.10">
    <property type="match status" value="1"/>
</dbReference>
<evidence type="ECO:0000256" key="10">
    <source>
        <dbReference type="ARBA" id="ARBA00040729"/>
    </source>
</evidence>
<dbReference type="InterPro" id="IPR000644">
    <property type="entry name" value="CBS_dom"/>
</dbReference>
<evidence type="ECO:0000256" key="9">
    <source>
        <dbReference type="ARBA" id="ARBA00037273"/>
    </source>
</evidence>
<dbReference type="CDD" id="cd04590">
    <property type="entry name" value="CBS_pair_CorC_HlyC_assoc"/>
    <property type="match status" value="1"/>
</dbReference>
<dbReference type="KEGG" id="vcw:GJQ55_03765"/>
<keyword evidence="4" id="KW-0812">Transmembrane</keyword>
<dbReference type="PANTHER" id="PTHR22777:SF32">
    <property type="entry name" value="UPF0053 INNER MEMBRANE PROTEIN YFJD"/>
    <property type="match status" value="1"/>
</dbReference>
<dbReference type="Pfam" id="PF00571">
    <property type="entry name" value="CBS"/>
    <property type="match status" value="2"/>
</dbReference>
<dbReference type="NCBIfam" id="NF008604">
    <property type="entry name" value="PRK11573.1"/>
    <property type="match status" value="1"/>
</dbReference>
<dbReference type="SUPFAM" id="SSF54631">
    <property type="entry name" value="CBS-domain pair"/>
    <property type="match status" value="1"/>
</dbReference>
<dbReference type="GO" id="GO:0005886">
    <property type="term" value="C:plasma membrane"/>
    <property type="evidence" value="ECO:0007669"/>
    <property type="project" value="UniProtKB-SubCell"/>
</dbReference>
<comment type="function">
    <text evidence="9">Plays a role in the transport of magnesium and cobalt ions.</text>
</comment>
<evidence type="ECO:0000256" key="4">
    <source>
        <dbReference type="ARBA" id="ARBA00022692"/>
    </source>
</evidence>
<keyword evidence="8" id="KW-0472">Membrane</keyword>
<dbReference type="RefSeq" id="WP_420907153.1">
    <property type="nucleotide sequence ID" value="NZ_CP045550.1"/>
</dbReference>
<comment type="similarity">
    <text evidence="2">Belongs to the UPF0053 family.</text>
</comment>
<organism evidence="11 12">
    <name type="scientific">Venatoribacter cucullus</name>
    <dbReference type="NCBI Taxonomy" id="2661630"/>
    <lineage>
        <taxon>Bacteria</taxon>
        <taxon>Pseudomonadati</taxon>
        <taxon>Pseudomonadota</taxon>
        <taxon>Gammaproteobacteria</taxon>
        <taxon>Oceanospirillales</taxon>
        <taxon>Oceanospirillaceae</taxon>
        <taxon>Venatoribacter</taxon>
    </lineage>
</organism>
<dbReference type="Gene3D" id="3.10.580.10">
    <property type="entry name" value="CBS-domain"/>
    <property type="match status" value="1"/>
</dbReference>
<dbReference type="InterPro" id="IPR036318">
    <property type="entry name" value="FAD-bd_PCMH-like_sf"/>
</dbReference>
<keyword evidence="6" id="KW-1133">Transmembrane helix</keyword>
<protein>
    <recommendedName>
        <fullName evidence="10">Magnesium and cobalt efflux protein CorC</fullName>
    </recommendedName>
</protein>
<evidence type="ECO:0000256" key="1">
    <source>
        <dbReference type="ARBA" id="ARBA00004651"/>
    </source>
</evidence>
<dbReference type="SMART" id="SM01091">
    <property type="entry name" value="CorC_HlyC"/>
    <property type="match status" value="1"/>
</dbReference>
<gene>
    <name evidence="11" type="ORF">GJQ55_03765</name>
</gene>
<dbReference type="InterPro" id="IPR005170">
    <property type="entry name" value="Transptr-assoc_dom"/>
</dbReference>
<evidence type="ECO:0000256" key="5">
    <source>
        <dbReference type="ARBA" id="ARBA00022737"/>
    </source>
</evidence>
<evidence type="ECO:0000256" key="2">
    <source>
        <dbReference type="ARBA" id="ARBA00006337"/>
    </source>
</evidence>
<evidence type="ECO:0000256" key="7">
    <source>
        <dbReference type="ARBA" id="ARBA00023122"/>
    </source>
</evidence>
<evidence type="ECO:0000256" key="8">
    <source>
        <dbReference type="ARBA" id="ARBA00023136"/>
    </source>
</evidence>
<keyword evidence="3" id="KW-1003">Cell membrane</keyword>
<dbReference type="InterPro" id="IPR044751">
    <property type="entry name" value="Ion_transp-like_CBS"/>
</dbReference>
<keyword evidence="12" id="KW-1185">Reference proteome</keyword>
<accession>A0A9E8FJ87</accession>